<dbReference type="PROSITE" id="PS51892">
    <property type="entry name" value="SUBTILASE"/>
    <property type="match status" value="1"/>
</dbReference>
<evidence type="ECO:0000256" key="5">
    <source>
        <dbReference type="PROSITE-ProRule" id="PRU01240"/>
    </source>
</evidence>
<keyword evidence="7" id="KW-0732">Signal</keyword>
<proteinExistence type="inferred from homology"/>
<dbReference type="InterPro" id="IPR000209">
    <property type="entry name" value="Peptidase_S8/S53_dom"/>
</dbReference>
<dbReference type="GO" id="GO:0006508">
    <property type="term" value="P:proteolysis"/>
    <property type="evidence" value="ECO:0007669"/>
    <property type="project" value="UniProtKB-KW"/>
</dbReference>
<keyword evidence="2 5" id="KW-0645">Protease</keyword>
<evidence type="ECO:0000256" key="4">
    <source>
        <dbReference type="ARBA" id="ARBA00022825"/>
    </source>
</evidence>
<dbReference type="Proteomes" id="UP000800092">
    <property type="component" value="Unassembled WGS sequence"/>
</dbReference>
<dbReference type="InterPro" id="IPR023827">
    <property type="entry name" value="Peptidase_S8_Asp-AS"/>
</dbReference>
<dbReference type="GO" id="GO:0004252">
    <property type="term" value="F:serine-type endopeptidase activity"/>
    <property type="evidence" value="ECO:0007669"/>
    <property type="project" value="UniProtKB-UniRule"/>
</dbReference>
<dbReference type="EMBL" id="ML991810">
    <property type="protein sequence ID" value="KAF2233005.1"/>
    <property type="molecule type" value="Genomic_DNA"/>
</dbReference>
<gene>
    <name evidence="9" type="ORF">EV356DRAFT_534100</name>
</gene>
<evidence type="ECO:0000256" key="3">
    <source>
        <dbReference type="ARBA" id="ARBA00022801"/>
    </source>
</evidence>
<dbReference type="InterPro" id="IPR036852">
    <property type="entry name" value="Peptidase_S8/S53_dom_sf"/>
</dbReference>
<reference evidence="9" key="1">
    <citation type="journal article" date="2020" name="Stud. Mycol.">
        <title>101 Dothideomycetes genomes: a test case for predicting lifestyles and emergence of pathogens.</title>
        <authorList>
            <person name="Haridas S."/>
            <person name="Albert R."/>
            <person name="Binder M."/>
            <person name="Bloem J."/>
            <person name="Labutti K."/>
            <person name="Salamov A."/>
            <person name="Andreopoulos B."/>
            <person name="Baker S."/>
            <person name="Barry K."/>
            <person name="Bills G."/>
            <person name="Bluhm B."/>
            <person name="Cannon C."/>
            <person name="Castanera R."/>
            <person name="Culley D."/>
            <person name="Daum C."/>
            <person name="Ezra D."/>
            <person name="Gonzalez J."/>
            <person name="Henrissat B."/>
            <person name="Kuo A."/>
            <person name="Liang C."/>
            <person name="Lipzen A."/>
            <person name="Lutzoni F."/>
            <person name="Magnuson J."/>
            <person name="Mondo S."/>
            <person name="Nolan M."/>
            <person name="Ohm R."/>
            <person name="Pangilinan J."/>
            <person name="Park H.-J."/>
            <person name="Ramirez L."/>
            <person name="Alfaro M."/>
            <person name="Sun H."/>
            <person name="Tritt A."/>
            <person name="Yoshinaga Y."/>
            <person name="Zwiers L.-H."/>
            <person name="Turgeon B."/>
            <person name="Goodwin S."/>
            <person name="Spatafora J."/>
            <person name="Crous P."/>
            <person name="Grigoriev I."/>
        </authorList>
    </citation>
    <scope>NUCLEOTIDE SEQUENCE</scope>
    <source>
        <strain evidence="9">Tuck. ex Michener</strain>
    </source>
</reference>
<feature type="compositionally biased region" description="Polar residues" evidence="6">
    <location>
        <begin position="456"/>
        <end position="467"/>
    </location>
</feature>
<evidence type="ECO:0000256" key="1">
    <source>
        <dbReference type="ARBA" id="ARBA00011073"/>
    </source>
</evidence>
<keyword evidence="3 5" id="KW-0378">Hydrolase</keyword>
<comment type="similarity">
    <text evidence="1 5">Belongs to the peptidase S8 family.</text>
</comment>
<feature type="signal peptide" evidence="7">
    <location>
        <begin position="1"/>
        <end position="19"/>
    </location>
</feature>
<dbReference type="Gene3D" id="3.40.50.200">
    <property type="entry name" value="Peptidase S8/S53 domain"/>
    <property type="match status" value="1"/>
</dbReference>
<evidence type="ECO:0000313" key="10">
    <source>
        <dbReference type="Proteomes" id="UP000800092"/>
    </source>
</evidence>
<feature type="chain" id="PRO_5025520213" evidence="7">
    <location>
        <begin position="20"/>
        <end position="528"/>
    </location>
</feature>
<dbReference type="OrthoDB" id="206201at2759"/>
<evidence type="ECO:0000313" key="9">
    <source>
        <dbReference type="EMBL" id="KAF2233005.1"/>
    </source>
</evidence>
<dbReference type="AlphaFoldDB" id="A0A6A6H4S0"/>
<dbReference type="PRINTS" id="PR00723">
    <property type="entry name" value="SUBTILISIN"/>
</dbReference>
<feature type="active site" description="Charge relay system" evidence="5">
    <location>
        <position position="399"/>
    </location>
</feature>
<accession>A0A6A6H4S0</accession>
<keyword evidence="4 5" id="KW-0720">Serine protease</keyword>
<feature type="compositionally biased region" description="Polar residues" evidence="6">
    <location>
        <begin position="487"/>
        <end position="499"/>
    </location>
</feature>
<dbReference type="InterPro" id="IPR015500">
    <property type="entry name" value="Peptidase_S8_subtilisin-rel"/>
</dbReference>
<dbReference type="SUPFAM" id="SSF52743">
    <property type="entry name" value="Subtilisin-like"/>
    <property type="match status" value="1"/>
</dbReference>
<keyword evidence="10" id="KW-1185">Reference proteome</keyword>
<evidence type="ECO:0000256" key="7">
    <source>
        <dbReference type="SAM" id="SignalP"/>
    </source>
</evidence>
<evidence type="ECO:0000256" key="6">
    <source>
        <dbReference type="SAM" id="MobiDB-lite"/>
    </source>
</evidence>
<protein>
    <submittedName>
        <fullName evidence="9">Subtilisin-like protein</fullName>
    </submittedName>
</protein>
<dbReference type="PROSITE" id="PS00136">
    <property type="entry name" value="SUBTILASE_ASP"/>
    <property type="match status" value="1"/>
</dbReference>
<organism evidence="9 10">
    <name type="scientific">Viridothelium virens</name>
    <name type="common">Speckled blister lichen</name>
    <name type="synonym">Trypethelium virens</name>
    <dbReference type="NCBI Taxonomy" id="1048519"/>
    <lineage>
        <taxon>Eukaryota</taxon>
        <taxon>Fungi</taxon>
        <taxon>Dikarya</taxon>
        <taxon>Ascomycota</taxon>
        <taxon>Pezizomycotina</taxon>
        <taxon>Dothideomycetes</taxon>
        <taxon>Dothideomycetes incertae sedis</taxon>
        <taxon>Trypetheliales</taxon>
        <taxon>Trypetheliaceae</taxon>
        <taxon>Viridothelium</taxon>
    </lineage>
</organism>
<dbReference type="Pfam" id="PF00082">
    <property type="entry name" value="Peptidase_S8"/>
    <property type="match status" value="1"/>
</dbReference>
<feature type="active site" description="Charge relay system" evidence="5">
    <location>
        <position position="185"/>
    </location>
</feature>
<dbReference type="InterPro" id="IPR050131">
    <property type="entry name" value="Peptidase_S8_subtilisin-like"/>
</dbReference>
<evidence type="ECO:0000259" key="8">
    <source>
        <dbReference type="Pfam" id="PF00082"/>
    </source>
</evidence>
<sequence length="528" mass="58274">MVLNFHLALTTLLAVSVKAISQPSGVNQFDLVPYFRHNDTSQLVPDSYIIKFRDNYTLQYHLDSIGVNISSLGHNYYHLDILPGYHIKANQSIIDNLIRRDRGVEWVEHSARAYAPKLSRMSPINQRNLSSSPLSKRYKAILDDRAPFPLVMQSSSEKLNQRSSGAAGFWYWDKAGENVDIYVLDTGMNINHWEFGIPTRATNFRDLDVSPYVEAGDDPRMVDSSEVSHGTCVASLIGGDSIGAARSANLINLKVIGANVTVDEVTDYPNIVKAFGEVRKTHNRKKRACCGRPPFAGSLINLSLGGVAYSESLKTAIRKLKNAGILVVTSAGNSDTSTHRYVPCSYDDTICVASVDNQYRKASYSNYGQHVTVSAPGDNVICASKEGTFLSYVIASGTSLSTAYVTGILAHFISYENIHSNAELVLRRMRDNWNFGFLEGFDAPQSRVTPNTFINNGFQNPNKSPTQPYFGAPSARHARRRGLGGESPTNASLRLEGTSTSKQSPRFLMVKGFSLLNLMENLVLQRPI</sequence>
<dbReference type="PANTHER" id="PTHR43806:SF11">
    <property type="entry name" value="CEREVISIN-RELATED"/>
    <property type="match status" value="1"/>
</dbReference>
<feature type="region of interest" description="Disordered" evidence="6">
    <location>
        <begin position="456"/>
        <end position="499"/>
    </location>
</feature>
<feature type="domain" description="Peptidase S8/S53" evidence="8">
    <location>
        <begin position="176"/>
        <end position="423"/>
    </location>
</feature>
<feature type="active site" description="Charge relay system" evidence="5">
    <location>
        <position position="229"/>
    </location>
</feature>
<name>A0A6A6H4S0_VIRVR</name>
<dbReference type="PANTHER" id="PTHR43806">
    <property type="entry name" value="PEPTIDASE S8"/>
    <property type="match status" value="1"/>
</dbReference>
<evidence type="ECO:0000256" key="2">
    <source>
        <dbReference type="ARBA" id="ARBA00022670"/>
    </source>
</evidence>